<dbReference type="SUPFAM" id="SSF53383">
    <property type="entry name" value="PLP-dependent transferases"/>
    <property type="match status" value="1"/>
</dbReference>
<dbReference type="PANTHER" id="PTHR43525:SF1">
    <property type="entry name" value="PROTEIN MALY"/>
    <property type="match status" value="1"/>
</dbReference>
<comment type="caution">
    <text evidence="7">The sequence shown here is derived from an EMBL/GenBank/DDBJ whole genome shotgun (WGS) entry which is preliminary data.</text>
</comment>
<evidence type="ECO:0000256" key="1">
    <source>
        <dbReference type="ARBA" id="ARBA00001933"/>
    </source>
</evidence>
<accession>B9D000</accession>
<dbReference type="GO" id="GO:0008483">
    <property type="term" value="F:transaminase activity"/>
    <property type="evidence" value="ECO:0007669"/>
    <property type="project" value="UniProtKB-KW"/>
</dbReference>
<dbReference type="InterPro" id="IPR015421">
    <property type="entry name" value="PyrdxlP-dep_Trfase_major"/>
</dbReference>
<dbReference type="Proteomes" id="UP000003082">
    <property type="component" value="Unassembled WGS sequence"/>
</dbReference>
<dbReference type="AlphaFoldDB" id="B9D000"/>
<gene>
    <name evidence="7" type="ORF">CAMRE0001_1308</name>
</gene>
<dbReference type="NCBIfam" id="TIGR04350">
    <property type="entry name" value="C_S_lyase_PatB"/>
    <property type="match status" value="1"/>
</dbReference>
<dbReference type="Gene3D" id="3.90.1150.10">
    <property type="entry name" value="Aspartate Aminotransferase, domain 1"/>
    <property type="match status" value="1"/>
</dbReference>
<dbReference type="InterPro" id="IPR015424">
    <property type="entry name" value="PyrdxlP-dep_Trfase"/>
</dbReference>
<evidence type="ECO:0000256" key="5">
    <source>
        <dbReference type="ARBA" id="ARBA00037974"/>
    </source>
</evidence>
<keyword evidence="7" id="KW-0032">Aminotransferase</keyword>
<dbReference type="InterPro" id="IPR027619">
    <property type="entry name" value="C-S_lyase_PatB-like"/>
</dbReference>
<dbReference type="GO" id="GO:0047804">
    <property type="term" value="F:cysteine-S-conjugate beta-lyase activity"/>
    <property type="evidence" value="ECO:0007669"/>
    <property type="project" value="UniProtKB-EC"/>
</dbReference>
<evidence type="ECO:0000259" key="6">
    <source>
        <dbReference type="Pfam" id="PF00155"/>
    </source>
</evidence>
<sequence length="417" mass="47153">MRKNTAKFQILPIKFAKISAKITQGEQMKYDFDAPVERDGTYSSKWKTSGDELPMWVADMDFKVAPEILEALQKRLDNGVFGYSYVPQEWSEAVCSWWSRRHDVKFDPNWLIFCTGVIPIISSAVRKFTSMGDKIVIQSPVYHVFYRSIENNGRIALTNELAYDGRGYDIDFADLEEKLADPLATMFILCNPHNPVGKIWSAQKLAKIGELCAKHGILVISDEIHCDITSPGKSYMPFIGASETCKNISITCVSPTKAFNIAGLQSSAAVVPNPKLRAKMAKAINDDEVGEGNAFSCIATIAAFERGEAWLEQMREYVWQNRKIVSEFLQNELPQIRLVEQDATYLLWLDCREICDDASDFHKFLRQKAGLWLNDGNAYRGAEKCFLRLNIATQRSRVLEGLKRLKSGALAYAKSRQ</sequence>
<dbReference type="InterPro" id="IPR051798">
    <property type="entry name" value="Class-II_PLP-Dep_Aminotrans"/>
</dbReference>
<dbReference type="PANTHER" id="PTHR43525">
    <property type="entry name" value="PROTEIN MALY"/>
    <property type="match status" value="1"/>
</dbReference>
<protein>
    <recommendedName>
        <fullName evidence="2">cysteine-S-conjugate beta-lyase</fullName>
        <ecNumber evidence="2">4.4.1.13</ecNumber>
    </recommendedName>
</protein>
<organism evidence="7 8">
    <name type="scientific">Campylobacter rectus RM3267</name>
    <dbReference type="NCBI Taxonomy" id="553218"/>
    <lineage>
        <taxon>Bacteria</taxon>
        <taxon>Pseudomonadati</taxon>
        <taxon>Campylobacterota</taxon>
        <taxon>Epsilonproteobacteria</taxon>
        <taxon>Campylobacterales</taxon>
        <taxon>Campylobacteraceae</taxon>
        <taxon>Campylobacter</taxon>
    </lineage>
</organism>
<proteinExistence type="inferred from homology"/>
<evidence type="ECO:0000256" key="4">
    <source>
        <dbReference type="ARBA" id="ARBA00023239"/>
    </source>
</evidence>
<keyword evidence="7" id="KW-0808">Transferase</keyword>
<evidence type="ECO:0000256" key="2">
    <source>
        <dbReference type="ARBA" id="ARBA00012224"/>
    </source>
</evidence>
<evidence type="ECO:0000256" key="3">
    <source>
        <dbReference type="ARBA" id="ARBA00022898"/>
    </source>
</evidence>
<dbReference type="EMBL" id="ACFU01000005">
    <property type="protein sequence ID" value="EEF14604.1"/>
    <property type="molecule type" value="Genomic_DNA"/>
</dbReference>
<keyword evidence="4" id="KW-0456">Lyase</keyword>
<dbReference type="CDD" id="cd00609">
    <property type="entry name" value="AAT_like"/>
    <property type="match status" value="1"/>
</dbReference>
<dbReference type="Gene3D" id="3.40.640.10">
    <property type="entry name" value="Type I PLP-dependent aspartate aminotransferase-like (Major domain)"/>
    <property type="match status" value="1"/>
</dbReference>
<evidence type="ECO:0000313" key="8">
    <source>
        <dbReference type="Proteomes" id="UP000003082"/>
    </source>
</evidence>
<keyword evidence="3" id="KW-0663">Pyridoxal phosphate</keyword>
<dbReference type="EC" id="4.4.1.13" evidence="2"/>
<dbReference type="InterPro" id="IPR004839">
    <property type="entry name" value="Aminotransferase_I/II_large"/>
</dbReference>
<reference evidence="7 8" key="1">
    <citation type="submission" date="2008-08" db="EMBL/GenBank/DDBJ databases">
        <authorList>
            <person name="Madupu R."/>
            <person name="Durkin A.S."/>
            <person name="Torralba M."/>
            <person name="Methe B."/>
            <person name="Sutton G.G."/>
            <person name="Strausberg R.L."/>
            <person name="Nelson K.E."/>
        </authorList>
    </citation>
    <scope>NUCLEOTIDE SEQUENCE [LARGE SCALE GENOMIC DNA]</scope>
    <source>
        <strain evidence="7 8">RM3267</strain>
    </source>
</reference>
<feature type="domain" description="Aminotransferase class I/classII large" evidence="6">
    <location>
        <begin position="59"/>
        <end position="402"/>
    </location>
</feature>
<dbReference type="GO" id="GO:0030170">
    <property type="term" value="F:pyridoxal phosphate binding"/>
    <property type="evidence" value="ECO:0007669"/>
    <property type="project" value="InterPro"/>
</dbReference>
<dbReference type="eggNOG" id="COG1168">
    <property type="taxonomic scope" value="Bacteria"/>
</dbReference>
<dbReference type="InterPro" id="IPR015422">
    <property type="entry name" value="PyrdxlP-dep_Trfase_small"/>
</dbReference>
<dbReference type="STRING" id="553218.CAMRE0001_1308"/>
<name>B9D000_CAMRE</name>
<dbReference type="Pfam" id="PF00155">
    <property type="entry name" value="Aminotran_1_2"/>
    <property type="match status" value="1"/>
</dbReference>
<keyword evidence="8" id="KW-1185">Reference proteome</keyword>
<evidence type="ECO:0000313" key="7">
    <source>
        <dbReference type="EMBL" id="EEF14604.1"/>
    </source>
</evidence>
<comment type="cofactor">
    <cofactor evidence="1">
        <name>pyridoxal 5'-phosphate</name>
        <dbReference type="ChEBI" id="CHEBI:597326"/>
    </cofactor>
</comment>
<comment type="similarity">
    <text evidence="5">Belongs to the class-II pyridoxal-phosphate-dependent aminotransferase family. MalY/PatB cystathionine beta-lyase subfamily.</text>
</comment>